<accession>A0A8E1VUS9</accession>
<dbReference type="NCBIfam" id="NF040657">
    <property type="entry name" value="immun_SitI3"/>
    <property type="match status" value="1"/>
</dbReference>
<name>A0A8E1VUS9_9PSEU</name>
<dbReference type="Proteomes" id="UP000550260">
    <property type="component" value="Unassembled WGS sequence"/>
</dbReference>
<sequence length="157" mass="17752">MSLDYSLGLTTHLAPEEVAEEVVRAGQSLGILEESITAQRLLVWSTTTRRTWLQVSPARPQPWHPPVSELGAITPTVQILFELDKNDHVAEQQEDLIRLTAALLERIPGDAVFSNLDVLWLVRKNGTLDVHEDNGFWTPERLALLPQPSTRRSHQYE</sequence>
<comment type="caution">
    <text evidence="1">The sequence shown here is derived from an EMBL/GenBank/DDBJ whole genome shotgun (WGS) entry which is preliminary data.</text>
</comment>
<evidence type="ECO:0000313" key="1">
    <source>
        <dbReference type="EMBL" id="MBB2498695.1"/>
    </source>
</evidence>
<proteinExistence type="predicted"/>
<protein>
    <submittedName>
        <fullName evidence="1">Uncharacterized protein</fullName>
    </submittedName>
</protein>
<gene>
    <name evidence="1" type="ORF">H5411_06045</name>
</gene>
<dbReference type="AlphaFoldDB" id="A0A8E1VUS9"/>
<organism evidence="1 2">
    <name type="scientific">Amycolatopsis echigonensis</name>
    <dbReference type="NCBI Taxonomy" id="2576905"/>
    <lineage>
        <taxon>Bacteria</taxon>
        <taxon>Bacillati</taxon>
        <taxon>Actinomycetota</taxon>
        <taxon>Actinomycetes</taxon>
        <taxon>Pseudonocardiales</taxon>
        <taxon>Pseudonocardiaceae</taxon>
        <taxon>Amycolatopsis</taxon>
    </lineage>
</organism>
<dbReference type="EMBL" id="JACJHR010000006">
    <property type="protein sequence ID" value="MBB2498695.1"/>
    <property type="molecule type" value="Genomic_DNA"/>
</dbReference>
<reference evidence="1 2" key="1">
    <citation type="submission" date="2020-08" db="EMBL/GenBank/DDBJ databases">
        <title>Amycolatopsis echigonensis JCM 21831.</title>
        <authorList>
            <person name="Tedsree N."/>
            <person name="Kuncharoen N."/>
            <person name="Likhitwitayawuid K."/>
            <person name="Tanasupawat S."/>
        </authorList>
    </citation>
    <scope>NUCLEOTIDE SEQUENCE [LARGE SCALE GENOMIC DNA]</scope>
    <source>
        <strain evidence="1 2">JCM 21831</strain>
    </source>
</reference>
<dbReference type="RefSeq" id="WP_183123192.1">
    <property type="nucleotide sequence ID" value="NZ_JACJHR010000006.1"/>
</dbReference>
<evidence type="ECO:0000313" key="2">
    <source>
        <dbReference type="Proteomes" id="UP000550260"/>
    </source>
</evidence>
<dbReference type="InterPro" id="IPR049799">
    <property type="entry name" value="SitI3-like"/>
</dbReference>